<keyword evidence="3" id="KW-1185">Reference proteome</keyword>
<evidence type="ECO:0000313" key="2">
    <source>
        <dbReference type="EMBL" id="RXI09699.1"/>
    </source>
</evidence>
<name>A0A498KNJ9_MALDO</name>
<gene>
    <name evidence="2" type="ORF">DVH24_014713</name>
</gene>
<dbReference type="EMBL" id="RDQH01000228">
    <property type="protein sequence ID" value="RXI09699.1"/>
    <property type="molecule type" value="Genomic_DNA"/>
</dbReference>
<protein>
    <submittedName>
        <fullName evidence="2">Uncharacterized protein</fullName>
    </submittedName>
</protein>
<proteinExistence type="predicted"/>
<accession>A0A498KNJ9</accession>
<dbReference type="AlphaFoldDB" id="A0A498KNJ9"/>
<evidence type="ECO:0000256" key="1">
    <source>
        <dbReference type="SAM" id="MobiDB-lite"/>
    </source>
</evidence>
<comment type="caution">
    <text evidence="2">The sequence shown here is derived from an EMBL/GenBank/DDBJ whole genome shotgun (WGS) entry which is preliminary data.</text>
</comment>
<organism evidence="2 3">
    <name type="scientific">Malus domestica</name>
    <name type="common">Apple</name>
    <name type="synonym">Pyrus malus</name>
    <dbReference type="NCBI Taxonomy" id="3750"/>
    <lineage>
        <taxon>Eukaryota</taxon>
        <taxon>Viridiplantae</taxon>
        <taxon>Streptophyta</taxon>
        <taxon>Embryophyta</taxon>
        <taxon>Tracheophyta</taxon>
        <taxon>Spermatophyta</taxon>
        <taxon>Magnoliopsida</taxon>
        <taxon>eudicotyledons</taxon>
        <taxon>Gunneridae</taxon>
        <taxon>Pentapetalae</taxon>
        <taxon>rosids</taxon>
        <taxon>fabids</taxon>
        <taxon>Rosales</taxon>
        <taxon>Rosaceae</taxon>
        <taxon>Amygdaloideae</taxon>
        <taxon>Maleae</taxon>
        <taxon>Malus</taxon>
    </lineage>
</organism>
<dbReference type="PANTHER" id="PTHR27006">
    <property type="entry name" value="PROMASTIGOTE SURFACE ANTIGEN PROTEIN PSA"/>
    <property type="match status" value="1"/>
</dbReference>
<dbReference type="PANTHER" id="PTHR27006:SF606">
    <property type="entry name" value="INTERLEUKIN-1 RECEPTOR-ASSOCIATED KINASE 4"/>
    <property type="match status" value="1"/>
</dbReference>
<evidence type="ECO:0000313" key="3">
    <source>
        <dbReference type="Proteomes" id="UP000290289"/>
    </source>
</evidence>
<feature type="compositionally biased region" description="Polar residues" evidence="1">
    <location>
        <begin position="11"/>
        <end position="23"/>
    </location>
</feature>
<dbReference type="Proteomes" id="UP000290289">
    <property type="component" value="Unassembled WGS sequence"/>
</dbReference>
<reference evidence="2 3" key="1">
    <citation type="submission" date="2018-10" db="EMBL/GenBank/DDBJ databases">
        <title>A high-quality apple genome assembly.</title>
        <authorList>
            <person name="Hu J."/>
        </authorList>
    </citation>
    <scope>NUCLEOTIDE SEQUENCE [LARGE SCALE GENOMIC DNA]</scope>
    <source>
        <strain evidence="3">cv. HFTH1</strain>
        <tissue evidence="2">Young leaf</tissue>
    </source>
</reference>
<feature type="region of interest" description="Disordered" evidence="1">
    <location>
        <begin position="1"/>
        <end position="23"/>
    </location>
</feature>
<sequence length="98" mass="10777">MVAGMEKLEGGTTSNLIDPTMRTSSRTEVTRSIHIGLLYIKENTADRPTTNPIVLMLNSYSVTLPVLSQQAFYKLGRIGSDMSLRQENNSGVTSGWLD</sequence>